<proteinExistence type="predicted"/>
<evidence type="ECO:0000313" key="3">
    <source>
        <dbReference type="Proteomes" id="UP001304298"/>
    </source>
</evidence>
<keyword evidence="3" id="KW-1185">Reference proteome</keyword>
<comment type="caution">
    <text evidence="2">The sequence shown here is derived from an EMBL/GenBank/DDBJ whole genome shotgun (WGS) entry which is preliminary data.</text>
</comment>
<organism evidence="2 3">
    <name type="scientific">Amycolatopsis heterodermiae</name>
    <dbReference type="NCBI Taxonomy" id="3110235"/>
    <lineage>
        <taxon>Bacteria</taxon>
        <taxon>Bacillati</taxon>
        <taxon>Actinomycetota</taxon>
        <taxon>Actinomycetes</taxon>
        <taxon>Pseudonocardiales</taxon>
        <taxon>Pseudonocardiaceae</taxon>
        <taxon>Amycolatopsis</taxon>
    </lineage>
</organism>
<evidence type="ECO:0000256" key="1">
    <source>
        <dbReference type="SAM" id="MobiDB-lite"/>
    </source>
</evidence>
<accession>A0ABU5RP78</accession>
<sequence length="528" mass="57703">MTGATPDGEPATERSVKALADLARAGYSSLRQPLTEVEFEVHHVIDRPGYLFELVVGEENQQPPKARFFLETLSSSANGAGLVVGTRTDGPPKNLRIRDHGSSEEPGLHFEQTDDRFVFRGTARPNLTFLAESDRRFEGIIAIADEPGPVKLAHGLLIKHLIGMVSRIAVEVAEAPLLSVQCPVQLPVEGDAEYRESQIPRSSSPAVRFSIALQRPSVALNLRLADELIQYCDDRGFRLWLADTRQGYRTGNWFSVRAHRPKDKDPVALPESGPDDRIETILPVTFVGPARVGSTHALVSMLERFPGVGIVGSSITLLDDLAFIHLQLGLTVKVEADDVPLCYSTGQDPRTALVEALKGHAEVPNGAVTGESFWDRVGDYQTLVGPAQPAVPVLQNRRLALWVSWQMERTDRGIATAVRALWTAFNRLGFGVPDAAGAVLDLPNLEYLICRDLGNSLLRGKGKFSVPLADVFRKFRGGTLETGPSKFCVGLEDAWKGALDGEPDAAGVREVTVVWREYWLGHWAATSV</sequence>
<name>A0ABU5RP78_9PSEU</name>
<dbReference type="EMBL" id="JAYFSI010000023">
    <property type="protein sequence ID" value="MEA5367419.1"/>
    <property type="molecule type" value="Genomic_DNA"/>
</dbReference>
<dbReference type="Proteomes" id="UP001304298">
    <property type="component" value="Unassembled WGS sequence"/>
</dbReference>
<feature type="compositionally biased region" description="Basic and acidic residues" evidence="1">
    <location>
        <begin position="96"/>
        <end position="108"/>
    </location>
</feature>
<feature type="region of interest" description="Disordered" evidence="1">
    <location>
        <begin position="81"/>
        <end position="108"/>
    </location>
</feature>
<protein>
    <submittedName>
        <fullName evidence="2">Uncharacterized protein</fullName>
    </submittedName>
</protein>
<gene>
    <name evidence="2" type="ORF">VA596_48365</name>
</gene>
<evidence type="ECO:0000313" key="2">
    <source>
        <dbReference type="EMBL" id="MEA5367419.1"/>
    </source>
</evidence>
<reference evidence="2 3" key="1">
    <citation type="submission" date="2023-12" db="EMBL/GenBank/DDBJ databases">
        <title>Amycolatopsis sp. V23-08.</title>
        <authorList>
            <person name="Somphong A."/>
        </authorList>
    </citation>
    <scope>NUCLEOTIDE SEQUENCE [LARGE SCALE GENOMIC DNA]</scope>
    <source>
        <strain evidence="2 3">V23-08</strain>
    </source>
</reference>
<dbReference type="RefSeq" id="WP_323337406.1">
    <property type="nucleotide sequence ID" value="NZ_JAYFSI010000023.1"/>
</dbReference>